<keyword evidence="1" id="KW-1133">Transmembrane helix</keyword>
<feature type="transmembrane region" description="Helical" evidence="1">
    <location>
        <begin position="62"/>
        <end position="82"/>
    </location>
</feature>
<organism evidence="2">
    <name type="scientific">Opuntia streptacantha</name>
    <name type="common">Prickly pear cactus</name>
    <name type="synonym">Opuntia cardona</name>
    <dbReference type="NCBI Taxonomy" id="393608"/>
    <lineage>
        <taxon>Eukaryota</taxon>
        <taxon>Viridiplantae</taxon>
        <taxon>Streptophyta</taxon>
        <taxon>Embryophyta</taxon>
        <taxon>Tracheophyta</taxon>
        <taxon>Spermatophyta</taxon>
        <taxon>Magnoliopsida</taxon>
        <taxon>eudicotyledons</taxon>
        <taxon>Gunneridae</taxon>
        <taxon>Pentapetalae</taxon>
        <taxon>Caryophyllales</taxon>
        <taxon>Cactineae</taxon>
        <taxon>Cactaceae</taxon>
        <taxon>Opuntioideae</taxon>
        <taxon>Opuntia</taxon>
    </lineage>
</organism>
<dbReference type="EMBL" id="GISG01033162">
    <property type="protein sequence ID" value="MBA4621160.1"/>
    <property type="molecule type" value="Transcribed_RNA"/>
</dbReference>
<sequence>MSRVSAGSDHWSLLVRASNAFKKVESRASIQAHSFCSRFTQAASCFLHSSSLAILSCSLPSTVFIILTSHVSCFSIIFFICMSMNSCIFTFQKVPFLFFLDPLLSIDARSSPSDDDASKSSDEAERLRLVVGRPLFGK</sequence>
<name>A0A7C9CLF6_OPUST</name>
<evidence type="ECO:0000256" key="1">
    <source>
        <dbReference type="SAM" id="Phobius"/>
    </source>
</evidence>
<keyword evidence="1" id="KW-0472">Membrane</keyword>
<dbReference type="AlphaFoldDB" id="A0A7C9CLF6"/>
<reference evidence="2" key="1">
    <citation type="journal article" date="2013" name="J. Plant Res.">
        <title>Effect of fungi and light on seed germination of three Opuntia species from semiarid lands of central Mexico.</title>
        <authorList>
            <person name="Delgado-Sanchez P."/>
            <person name="Jimenez-Bremont J.F."/>
            <person name="Guerrero-Gonzalez Mde L."/>
            <person name="Flores J."/>
        </authorList>
    </citation>
    <scope>NUCLEOTIDE SEQUENCE</scope>
    <source>
        <tissue evidence="2">Cladode</tissue>
    </source>
</reference>
<dbReference type="EMBL" id="GISG01033163">
    <property type="protein sequence ID" value="MBA4621161.1"/>
    <property type="molecule type" value="Transcribed_RNA"/>
</dbReference>
<accession>A0A7C9CLF6</accession>
<proteinExistence type="predicted"/>
<evidence type="ECO:0000313" key="2">
    <source>
        <dbReference type="EMBL" id="MBA4621161.1"/>
    </source>
</evidence>
<protein>
    <submittedName>
        <fullName evidence="2">Uncharacterized protein</fullName>
    </submittedName>
</protein>
<keyword evidence="1" id="KW-0812">Transmembrane</keyword>
<reference evidence="2" key="2">
    <citation type="submission" date="2020-07" db="EMBL/GenBank/DDBJ databases">
        <authorList>
            <person name="Vera ALvarez R."/>
            <person name="Arias-Moreno D.M."/>
            <person name="Jimenez-Jacinto V."/>
            <person name="Jimenez-Bremont J.F."/>
            <person name="Swaminathan K."/>
            <person name="Moose S.P."/>
            <person name="Guerrero-Gonzalez M.L."/>
            <person name="Marino-Ramirez L."/>
            <person name="Landsman D."/>
            <person name="Rodriguez-Kessler M."/>
            <person name="Delgado-Sanchez P."/>
        </authorList>
    </citation>
    <scope>NUCLEOTIDE SEQUENCE</scope>
    <source>
        <tissue evidence="2">Cladode</tissue>
    </source>
</reference>